<reference evidence="10 11" key="1">
    <citation type="submission" date="2016-10" db="EMBL/GenBank/DDBJ databases">
        <title>Complete Genome Sequence of Peptococcaceae strain DCMF.</title>
        <authorList>
            <person name="Edwards R.J."/>
            <person name="Holland S.I."/>
            <person name="Deshpande N.P."/>
            <person name="Wong Y.K."/>
            <person name="Ertan H."/>
            <person name="Manefield M."/>
            <person name="Russell T.L."/>
            <person name="Lee M.J."/>
        </authorList>
    </citation>
    <scope>NUCLEOTIDE SEQUENCE [LARGE SCALE GENOMIC DNA]</scope>
    <source>
        <strain evidence="10 11">DCMF</strain>
    </source>
</reference>
<keyword evidence="3" id="KW-1003">Cell membrane</keyword>
<dbReference type="PANTHER" id="PTHR30614:SF0">
    <property type="entry name" value="L-CYSTINE TRANSPORT SYSTEM PERMEASE PROTEIN TCYL"/>
    <property type="match status" value="1"/>
</dbReference>
<evidence type="ECO:0000256" key="5">
    <source>
        <dbReference type="ARBA" id="ARBA00022970"/>
    </source>
</evidence>
<feature type="transmembrane region" description="Helical" evidence="8">
    <location>
        <begin position="195"/>
        <end position="217"/>
    </location>
</feature>
<keyword evidence="6 8" id="KW-1133">Transmembrane helix</keyword>
<evidence type="ECO:0000259" key="9">
    <source>
        <dbReference type="PROSITE" id="PS50928"/>
    </source>
</evidence>
<keyword evidence="4 8" id="KW-0812">Transmembrane</keyword>
<dbReference type="InterPro" id="IPR014342">
    <property type="entry name" value="Ectoine_EhuC"/>
</dbReference>
<evidence type="ECO:0000256" key="2">
    <source>
        <dbReference type="ARBA" id="ARBA00022448"/>
    </source>
</evidence>
<dbReference type="PANTHER" id="PTHR30614">
    <property type="entry name" value="MEMBRANE COMPONENT OF AMINO ACID ABC TRANSPORTER"/>
    <property type="match status" value="1"/>
</dbReference>
<name>A0A3G1KWY3_FORW1</name>
<sequence>MLKTKLEEEVVEISYLDIIPFLLNGLGVTIQLTVMAAILAFMVAFIVGLARLSKYRIMRIAAKIYVEFFRGTSLLVQLFWAYFVLPLFGLELTAMQAGVMIMGLNYGAYSSEIVRSAILAIPKGQTEAGVALNLSPRQIMFQIILPQAFLIMLPPFGNNLIELLKGTALVSLITLSDLMFQGVKMNMTTMRTTEVFTSILLIYFVLAYPLTLGVRWCEKKLSAGRA</sequence>
<dbReference type="GO" id="GO:0006865">
    <property type="term" value="P:amino acid transport"/>
    <property type="evidence" value="ECO:0007669"/>
    <property type="project" value="UniProtKB-KW"/>
</dbReference>
<dbReference type="KEGG" id="fwa:DCMF_21805"/>
<evidence type="ECO:0000256" key="7">
    <source>
        <dbReference type="ARBA" id="ARBA00023136"/>
    </source>
</evidence>
<accession>A0A3G1KWY3</accession>
<gene>
    <name evidence="10" type="ORF">DCMF_21805</name>
</gene>
<keyword evidence="2 8" id="KW-0813">Transport</keyword>
<organism evidence="10 11">
    <name type="scientific">Formimonas warabiya</name>
    <dbReference type="NCBI Taxonomy" id="1761012"/>
    <lineage>
        <taxon>Bacteria</taxon>
        <taxon>Bacillati</taxon>
        <taxon>Bacillota</taxon>
        <taxon>Clostridia</taxon>
        <taxon>Eubacteriales</taxon>
        <taxon>Peptococcaceae</taxon>
        <taxon>Candidatus Formimonas</taxon>
    </lineage>
</organism>
<dbReference type="SUPFAM" id="SSF161098">
    <property type="entry name" value="MetI-like"/>
    <property type="match status" value="1"/>
</dbReference>
<dbReference type="EMBL" id="CP017634">
    <property type="protein sequence ID" value="ATW27043.1"/>
    <property type="molecule type" value="Genomic_DNA"/>
</dbReference>
<feature type="transmembrane region" description="Helical" evidence="8">
    <location>
        <begin position="139"/>
        <end position="156"/>
    </location>
</feature>
<dbReference type="AlphaFoldDB" id="A0A3G1KWY3"/>
<comment type="similarity">
    <text evidence="8">Belongs to the binding-protein-dependent transport system permease family.</text>
</comment>
<dbReference type="GO" id="GO:0022857">
    <property type="term" value="F:transmembrane transporter activity"/>
    <property type="evidence" value="ECO:0007669"/>
    <property type="project" value="InterPro"/>
</dbReference>
<feature type="transmembrane region" description="Helical" evidence="8">
    <location>
        <begin position="30"/>
        <end position="52"/>
    </location>
</feature>
<evidence type="ECO:0000256" key="6">
    <source>
        <dbReference type="ARBA" id="ARBA00022989"/>
    </source>
</evidence>
<dbReference type="NCBIfam" id="TIGR01726">
    <property type="entry name" value="HEQRo_perm_3TM"/>
    <property type="match status" value="1"/>
</dbReference>
<evidence type="ECO:0000256" key="3">
    <source>
        <dbReference type="ARBA" id="ARBA00022475"/>
    </source>
</evidence>
<dbReference type="InterPro" id="IPR035906">
    <property type="entry name" value="MetI-like_sf"/>
</dbReference>
<dbReference type="CDD" id="cd06261">
    <property type="entry name" value="TM_PBP2"/>
    <property type="match status" value="1"/>
</dbReference>
<dbReference type="GO" id="GO:0043190">
    <property type="term" value="C:ATP-binding cassette (ABC) transporter complex"/>
    <property type="evidence" value="ECO:0007669"/>
    <property type="project" value="InterPro"/>
</dbReference>
<dbReference type="Pfam" id="PF00528">
    <property type="entry name" value="BPD_transp_1"/>
    <property type="match status" value="1"/>
</dbReference>
<proteinExistence type="inferred from homology"/>
<feature type="domain" description="ABC transmembrane type-1" evidence="9">
    <location>
        <begin position="26"/>
        <end position="212"/>
    </location>
</feature>
<feature type="transmembrane region" description="Helical" evidence="8">
    <location>
        <begin position="64"/>
        <end position="85"/>
    </location>
</feature>
<evidence type="ECO:0000313" key="10">
    <source>
        <dbReference type="EMBL" id="ATW27043.1"/>
    </source>
</evidence>
<protein>
    <submittedName>
        <fullName evidence="10">Ectoine/hydroxyectoine ABC transporter permease subunit EhuC</fullName>
    </submittedName>
</protein>
<dbReference type="Gene3D" id="1.10.3720.10">
    <property type="entry name" value="MetI-like"/>
    <property type="match status" value="1"/>
</dbReference>
<evidence type="ECO:0000256" key="1">
    <source>
        <dbReference type="ARBA" id="ARBA00004651"/>
    </source>
</evidence>
<keyword evidence="7 8" id="KW-0472">Membrane</keyword>
<comment type="subcellular location">
    <subcellularLocation>
        <location evidence="1 8">Cell membrane</location>
        <topology evidence="1 8">Multi-pass membrane protein</topology>
    </subcellularLocation>
</comment>
<dbReference type="PROSITE" id="PS50928">
    <property type="entry name" value="ABC_TM1"/>
    <property type="match status" value="1"/>
</dbReference>
<keyword evidence="11" id="KW-1185">Reference proteome</keyword>
<evidence type="ECO:0000256" key="4">
    <source>
        <dbReference type="ARBA" id="ARBA00022692"/>
    </source>
</evidence>
<dbReference type="InterPro" id="IPR000515">
    <property type="entry name" value="MetI-like"/>
</dbReference>
<evidence type="ECO:0000256" key="8">
    <source>
        <dbReference type="RuleBase" id="RU363032"/>
    </source>
</evidence>
<dbReference type="InterPro" id="IPR043429">
    <property type="entry name" value="ArtM/GltK/GlnP/TcyL/YhdX-like"/>
</dbReference>
<evidence type="ECO:0000313" key="11">
    <source>
        <dbReference type="Proteomes" id="UP000323521"/>
    </source>
</evidence>
<keyword evidence="5" id="KW-0029">Amino-acid transport</keyword>
<dbReference type="InterPro" id="IPR010065">
    <property type="entry name" value="AA_ABC_transptr_permease_3TM"/>
</dbReference>
<dbReference type="NCBIfam" id="TIGR03004">
    <property type="entry name" value="ectoine_ehuC"/>
    <property type="match status" value="1"/>
</dbReference>
<dbReference type="Proteomes" id="UP000323521">
    <property type="component" value="Chromosome"/>
</dbReference>